<accession>A0A1G7UPD0</accession>
<dbReference type="PANTHER" id="PTHR44688">
    <property type="entry name" value="DNA-BINDING TRANSCRIPTIONAL ACTIVATOR DEVR_DOSR"/>
    <property type="match status" value="1"/>
</dbReference>
<dbReference type="GO" id="GO:0003677">
    <property type="term" value="F:DNA binding"/>
    <property type="evidence" value="ECO:0007669"/>
    <property type="project" value="UniProtKB-KW"/>
</dbReference>
<dbReference type="STRING" id="200378.SAMN05216553_108334"/>
<dbReference type="SMART" id="SM00421">
    <property type="entry name" value="HTH_LUXR"/>
    <property type="match status" value="1"/>
</dbReference>
<keyword evidence="3" id="KW-0804">Transcription</keyword>
<dbReference type="SUPFAM" id="SSF46894">
    <property type="entry name" value="C-terminal effector domain of the bipartite response regulators"/>
    <property type="match status" value="1"/>
</dbReference>
<evidence type="ECO:0000313" key="5">
    <source>
        <dbReference type="EMBL" id="SDG49422.1"/>
    </source>
</evidence>
<evidence type="ECO:0000256" key="3">
    <source>
        <dbReference type="ARBA" id="ARBA00023163"/>
    </source>
</evidence>
<dbReference type="Gene3D" id="1.10.10.10">
    <property type="entry name" value="Winged helix-like DNA-binding domain superfamily/Winged helix DNA-binding domain"/>
    <property type="match status" value="1"/>
</dbReference>
<evidence type="ECO:0000259" key="4">
    <source>
        <dbReference type="PROSITE" id="PS50043"/>
    </source>
</evidence>
<dbReference type="EMBL" id="FNCC01000008">
    <property type="protein sequence ID" value="SDG49422.1"/>
    <property type="molecule type" value="Genomic_DNA"/>
</dbReference>
<keyword evidence="1" id="KW-0805">Transcription regulation</keyword>
<dbReference type="OrthoDB" id="4309410at2"/>
<dbReference type="Proteomes" id="UP000199623">
    <property type="component" value="Unassembled WGS sequence"/>
</dbReference>
<keyword evidence="6" id="KW-1185">Reference proteome</keyword>
<dbReference type="InterPro" id="IPR016032">
    <property type="entry name" value="Sig_transdc_resp-reg_C-effctor"/>
</dbReference>
<sequence length="219" mass="23705">MTSQIAWPGGRGADLPAHARRADVRISVLATDPLVASGLRALLHLTPGVEQVQEPADAEVTVAVADAGLPELLGHDVGKLVLVADDLRQNDLWTAIERGLVVLVSRSEATDRMRLLRAIRDAQEGRGDLPAEQLGVLLHGLKRLQENTLGPRKLTLGGFSEREAEVIRLLADGLDTAEIAEKLIYSERTVKNVLHTLLSRLGLRNRAHAVAYALRNGVI</sequence>
<dbReference type="AlphaFoldDB" id="A0A1G7UPD0"/>
<protein>
    <submittedName>
        <fullName evidence="5">DNA-binding response regulator, NarL/FixJ family, contains REC and HTH domains</fullName>
    </submittedName>
</protein>
<dbReference type="PANTHER" id="PTHR44688:SF16">
    <property type="entry name" value="DNA-BINDING TRANSCRIPTIONAL ACTIVATOR DEVR_DOSR"/>
    <property type="match status" value="1"/>
</dbReference>
<evidence type="ECO:0000256" key="2">
    <source>
        <dbReference type="ARBA" id="ARBA00023125"/>
    </source>
</evidence>
<feature type="domain" description="HTH luxR-type" evidence="4">
    <location>
        <begin position="152"/>
        <end position="217"/>
    </location>
</feature>
<reference evidence="6" key="1">
    <citation type="submission" date="2016-10" db="EMBL/GenBank/DDBJ databases">
        <authorList>
            <person name="Varghese N."/>
            <person name="Submissions S."/>
        </authorList>
    </citation>
    <scope>NUCLEOTIDE SEQUENCE [LARGE SCALE GENOMIC DNA]</scope>
    <source>
        <strain evidence="6">CGMCC 4.3506</strain>
    </source>
</reference>
<keyword evidence="2 5" id="KW-0238">DNA-binding</keyword>
<dbReference type="CDD" id="cd06170">
    <property type="entry name" value="LuxR_C_like"/>
    <property type="match status" value="1"/>
</dbReference>
<dbReference type="GO" id="GO:0006355">
    <property type="term" value="P:regulation of DNA-templated transcription"/>
    <property type="evidence" value="ECO:0007669"/>
    <property type="project" value="InterPro"/>
</dbReference>
<dbReference type="PRINTS" id="PR00038">
    <property type="entry name" value="HTHLUXR"/>
</dbReference>
<dbReference type="InterPro" id="IPR036388">
    <property type="entry name" value="WH-like_DNA-bd_sf"/>
</dbReference>
<name>A0A1G7UPD0_9PSEU</name>
<evidence type="ECO:0000313" key="6">
    <source>
        <dbReference type="Proteomes" id="UP000199623"/>
    </source>
</evidence>
<gene>
    <name evidence="5" type="ORF">SAMN05216553_108334</name>
</gene>
<organism evidence="5 6">
    <name type="scientific">Lentzea fradiae</name>
    <dbReference type="NCBI Taxonomy" id="200378"/>
    <lineage>
        <taxon>Bacteria</taxon>
        <taxon>Bacillati</taxon>
        <taxon>Actinomycetota</taxon>
        <taxon>Actinomycetes</taxon>
        <taxon>Pseudonocardiales</taxon>
        <taxon>Pseudonocardiaceae</taxon>
        <taxon>Lentzea</taxon>
    </lineage>
</organism>
<dbReference type="PROSITE" id="PS50043">
    <property type="entry name" value="HTH_LUXR_2"/>
    <property type="match status" value="1"/>
</dbReference>
<dbReference type="Pfam" id="PF00196">
    <property type="entry name" value="GerE"/>
    <property type="match status" value="1"/>
</dbReference>
<proteinExistence type="predicted"/>
<dbReference type="RefSeq" id="WP_090051514.1">
    <property type="nucleotide sequence ID" value="NZ_FNCC01000008.1"/>
</dbReference>
<evidence type="ECO:0000256" key="1">
    <source>
        <dbReference type="ARBA" id="ARBA00023015"/>
    </source>
</evidence>
<dbReference type="InterPro" id="IPR000792">
    <property type="entry name" value="Tscrpt_reg_LuxR_C"/>
</dbReference>